<dbReference type="GO" id="GO:0016301">
    <property type="term" value="F:kinase activity"/>
    <property type="evidence" value="ECO:0007669"/>
    <property type="project" value="UniProtKB-KW"/>
</dbReference>
<keyword evidence="15" id="KW-1185">Reference proteome</keyword>
<dbReference type="InterPro" id="IPR036393">
    <property type="entry name" value="AceGlu_kinase-like_sf"/>
</dbReference>
<evidence type="ECO:0000256" key="1">
    <source>
        <dbReference type="ARBA" id="ARBA00010540"/>
    </source>
</evidence>
<comment type="function">
    <text evidence="10">Catalyzes the formation of isopentenyl diphosphate (IPP), the building block of all isoprenoids.</text>
</comment>
<evidence type="ECO:0000259" key="13">
    <source>
        <dbReference type="Pfam" id="PF00696"/>
    </source>
</evidence>
<feature type="binding site" evidence="11">
    <location>
        <position position="174"/>
    </location>
    <ligand>
        <name>ATP</name>
        <dbReference type="ChEBI" id="CHEBI:30616"/>
    </ligand>
</feature>
<dbReference type="Proteomes" id="UP000570823">
    <property type="component" value="Unassembled WGS sequence"/>
</dbReference>
<dbReference type="AlphaFoldDB" id="A0A7K4HMN0"/>
<evidence type="ECO:0000256" key="2">
    <source>
        <dbReference type="ARBA" id="ARBA00012908"/>
    </source>
</evidence>
<sequence length="251" mass="26150">MNREITLLKLGGSVVTDKGGSGAIDHARLAEIAGVIAQRPEQRLIIVHGAGSCGHPEAKHYRIQEGVGPENRAGVAVTHEAVAVLNRAVVAALRANGVDAVGIHPLAGCHADNGQLICCECISITQLVRLGITPVLHGDVVTDMSRGACIISGDQIIRYLAVALRAGRVGLATDVAGVLDGGAVVPAITRDTVRHLSIGCSENTDVTGGMRGKINELLALADEGIESHIFHISRTADFLDGKDHSGTIVRR</sequence>
<dbReference type="SUPFAM" id="SSF53633">
    <property type="entry name" value="Carbamate kinase-like"/>
    <property type="match status" value="1"/>
</dbReference>
<keyword evidence="8" id="KW-0414">Isoprene biosynthesis</keyword>
<dbReference type="NCBIfam" id="NF040647">
    <property type="entry name" value="IPPK_Arch"/>
    <property type="match status" value="1"/>
</dbReference>
<gene>
    <name evidence="14" type="ORF">HWN36_04070</name>
</gene>
<keyword evidence="6 10" id="KW-0418">Kinase</keyword>
<evidence type="ECO:0000256" key="8">
    <source>
        <dbReference type="ARBA" id="ARBA00023229"/>
    </source>
</evidence>
<evidence type="ECO:0000256" key="9">
    <source>
        <dbReference type="ARBA" id="ARBA00049063"/>
    </source>
</evidence>
<evidence type="ECO:0000256" key="10">
    <source>
        <dbReference type="PIRNR" id="PIRNR016496"/>
    </source>
</evidence>
<name>A0A7K4HMN0_9EURY</name>
<dbReference type="OrthoDB" id="15328at2157"/>
<comment type="similarity">
    <text evidence="1 10">Belongs to the isopentenyl phosphate kinase family.</text>
</comment>
<feature type="binding site" evidence="11">
    <location>
        <position position="213"/>
    </location>
    <ligand>
        <name>ATP</name>
        <dbReference type="ChEBI" id="CHEBI:30616"/>
    </ligand>
</feature>
<dbReference type="GO" id="GO:0102043">
    <property type="term" value="F:isopentenyl phosphate kinase activity"/>
    <property type="evidence" value="ECO:0007669"/>
    <property type="project" value="UniProtKB-EC"/>
</dbReference>
<dbReference type="EC" id="2.7.4.26" evidence="2 10"/>
<dbReference type="GO" id="GO:0016114">
    <property type="term" value="P:terpenoid biosynthetic process"/>
    <property type="evidence" value="ECO:0007669"/>
    <property type="project" value="TreeGrafter"/>
</dbReference>
<keyword evidence="4 10" id="KW-0808">Transferase</keyword>
<dbReference type="Gene3D" id="3.40.1160.10">
    <property type="entry name" value="Acetylglutamate kinase-like"/>
    <property type="match status" value="1"/>
</dbReference>
<dbReference type="CDD" id="cd04241">
    <property type="entry name" value="AAK_FomA-like"/>
    <property type="match status" value="1"/>
</dbReference>
<evidence type="ECO:0000256" key="12">
    <source>
        <dbReference type="PIRSR" id="PIRSR016496-2"/>
    </source>
</evidence>
<evidence type="ECO:0000313" key="15">
    <source>
        <dbReference type="Proteomes" id="UP000570823"/>
    </source>
</evidence>
<proteinExistence type="inferred from homology"/>
<comment type="caution">
    <text evidence="14">The sequence shown here is derived from an EMBL/GenBank/DDBJ whole genome shotgun (WGS) entry which is preliminary data.</text>
</comment>
<dbReference type="PIRSF" id="PIRSF016496">
    <property type="entry name" value="Kin_FomA"/>
    <property type="match status" value="1"/>
</dbReference>
<protein>
    <recommendedName>
        <fullName evidence="3 10">Isopentenyl phosphate kinase</fullName>
        <shortName evidence="10">IPK</shortName>
        <ecNumber evidence="2 10">2.7.4.26</ecNumber>
    </recommendedName>
</protein>
<organism evidence="14 15">
    <name type="scientific">Methanofollis tationis</name>
    <dbReference type="NCBI Taxonomy" id="81417"/>
    <lineage>
        <taxon>Archaea</taxon>
        <taxon>Methanobacteriati</taxon>
        <taxon>Methanobacteriota</taxon>
        <taxon>Stenosarchaea group</taxon>
        <taxon>Methanomicrobia</taxon>
        <taxon>Methanomicrobiales</taxon>
        <taxon>Methanomicrobiaceae</taxon>
        <taxon>Methanofollis</taxon>
    </lineage>
</organism>
<dbReference type="RefSeq" id="WP_176788190.1">
    <property type="nucleotide sequence ID" value="NZ_JABXWR010000001.1"/>
</dbReference>
<reference evidence="14 15" key="1">
    <citation type="submission" date="2020-06" db="EMBL/GenBank/DDBJ databases">
        <title>Methanofollis fontis sp. nov., a methanogen isolated from marine sediments near a cold seep at Four-Way Closure Ridge offshore southwestern Taiwan.</title>
        <authorList>
            <person name="Chen S.-C."/>
            <person name="Teng N.-H."/>
            <person name="Lin Y.-S."/>
            <person name="Lai M.-C."/>
            <person name="Chen H.-H."/>
            <person name="Wang C.-C."/>
        </authorList>
    </citation>
    <scope>NUCLEOTIDE SEQUENCE [LARGE SCALE GENOMIC DNA]</scope>
    <source>
        <strain evidence="14 15">DSM 2702</strain>
    </source>
</reference>
<keyword evidence="7 10" id="KW-0067">ATP-binding</keyword>
<feature type="binding site" evidence="11">
    <location>
        <position position="55"/>
    </location>
    <ligand>
        <name>substrate</name>
    </ligand>
</feature>
<dbReference type="GO" id="GO:0005524">
    <property type="term" value="F:ATP binding"/>
    <property type="evidence" value="ECO:0007669"/>
    <property type="project" value="UniProtKB-KW"/>
</dbReference>
<evidence type="ECO:0000256" key="6">
    <source>
        <dbReference type="ARBA" id="ARBA00022777"/>
    </source>
</evidence>
<evidence type="ECO:0000313" key="14">
    <source>
        <dbReference type="EMBL" id="NVO66504.1"/>
    </source>
</evidence>
<evidence type="ECO:0000256" key="11">
    <source>
        <dbReference type="PIRSR" id="PIRSR016496-1"/>
    </source>
</evidence>
<dbReference type="PANTHER" id="PTHR43654:SF1">
    <property type="entry name" value="ISOPENTENYL PHOSPHATE KINASE"/>
    <property type="match status" value="1"/>
</dbReference>
<dbReference type="InterPro" id="IPR024192">
    <property type="entry name" value="Fosfomycin_R_FomA-type"/>
</dbReference>
<evidence type="ECO:0000256" key="3">
    <source>
        <dbReference type="ARBA" id="ARBA00017267"/>
    </source>
</evidence>
<feature type="binding site" evidence="11">
    <location>
        <position position="153"/>
    </location>
    <ligand>
        <name>substrate</name>
    </ligand>
</feature>
<accession>A0A7K4HMN0</accession>
<feature type="binding site" evidence="11">
    <location>
        <position position="209"/>
    </location>
    <ligand>
        <name>ATP</name>
        <dbReference type="ChEBI" id="CHEBI:30616"/>
    </ligand>
</feature>
<dbReference type="EMBL" id="JABXWR010000001">
    <property type="protein sequence ID" value="NVO66504.1"/>
    <property type="molecule type" value="Genomic_DNA"/>
</dbReference>
<keyword evidence="5 10" id="KW-0547">Nucleotide-binding</keyword>
<dbReference type="PANTHER" id="PTHR43654">
    <property type="entry name" value="GLUTAMATE 5-KINASE"/>
    <property type="match status" value="1"/>
</dbReference>
<dbReference type="Pfam" id="PF00696">
    <property type="entry name" value="AA_kinase"/>
    <property type="match status" value="1"/>
</dbReference>
<evidence type="ECO:0000256" key="4">
    <source>
        <dbReference type="ARBA" id="ARBA00022679"/>
    </source>
</evidence>
<feature type="site" description="Transition state stabilizer" evidence="12">
    <location>
        <position position="18"/>
    </location>
</feature>
<feature type="binding site" evidence="11">
    <location>
        <position position="50"/>
    </location>
    <ligand>
        <name>substrate</name>
    </ligand>
</feature>
<feature type="binding site" evidence="11">
    <location>
        <begin position="9"/>
        <end position="13"/>
    </location>
    <ligand>
        <name>ATP</name>
        <dbReference type="ChEBI" id="CHEBI:30616"/>
    </ligand>
</feature>
<dbReference type="GO" id="GO:0005829">
    <property type="term" value="C:cytosol"/>
    <property type="evidence" value="ECO:0007669"/>
    <property type="project" value="TreeGrafter"/>
</dbReference>
<comment type="subunit">
    <text evidence="10">Homodimer.</text>
</comment>
<feature type="binding site" evidence="11">
    <location>
        <position position="51"/>
    </location>
    <ligand>
        <name>ATP</name>
        <dbReference type="ChEBI" id="CHEBI:30616"/>
    </ligand>
</feature>
<feature type="domain" description="Aspartate/glutamate/uridylate kinase" evidence="13">
    <location>
        <begin position="5"/>
        <end position="231"/>
    </location>
</feature>
<evidence type="ECO:0000256" key="7">
    <source>
        <dbReference type="ARBA" id="ARBA00022840"/>
    </source>
</evidence>
<dbReference type="InterPro" id="IPR001048">
    <property type="entry name" value="Asp/Glu/Uridylate_kinase"/>
</dbReference>
<evidence type="ECO:0000256" key="5">
    <source>
        <dbReference type="ARBA" id="ARBA00022741"/>
    </source>
</evidence>
<comment type="catalytic activity">
    <reaction evidence="9 10">
        <text>isopentenyl phosphate + ATP = isopentenyl diphosphate + ADP</text>
        <dbReference type="Rhea" id="RHEA:33963"/>
        <dbReference type="ChEBI" id="CHEBI:30616"/>
        <dbReference type="ChEBI" id="CHEBI:65078"/>
        <dbReference type="ChEBI" id="CHEBI:128769"/>
        <dbReference type="ChEBI" id="CHEBI:456216"/>
        <dbReference type="EC" id="2.7.4.26"/>
    </reaction>
</comment>